<name>A0A380JR66_9STRE</name>
<evidence type="ECO:0000256" key="4">
    <source>
        <dbReference type="HAMAP-Rule" id="MF_00745"/>
    </source>
</evidence>
<dbReference type="NCBIfam" id="NF003339">
    <property type="entry name" value="PRK04351.1"/>
    <property type="match status" value="1"/>
</dbReference>
<dbReference type="HAMAP" id="MF_00745">
    <property type="entry name" value="SprT_like"/>
    <property type="match status" value="1"/>
</dbReference>
<proteinExistence type="inferred from homology"/>
<feature type="binding site" evidence="4">
    <location>
        <position position="64"/>
    </location>
    <ligand>
        <name>Zn(2+)</name>
        <dbReference type="ChEBI" id="CHEBI:29105"/>
    </ligand>
</feature>
<evidence type="ECO:0000256" key="3">
    <source>
        <dbReference type="ARBA" id="ARBA00022833"/>
    </source>
</evidence>
<evidence type="ECO:0000256" key="1">
    <source>
        <dbReference type="ARBA" id="ARBA00022490"/>
    </source>
</evidence>
<dbReference type="InterPro" id="IPR023524">
    <property type="entry name" value="Uncharacterised_SprT-like"/>
</dbReference>
<dbReference type="InterPro" id="IPR006640">
    <property type="entry name" value="SprT-like_domain"/>
</dbReference>
<dbReference type="AlphaFoldDB" id="A0A380JR66"/>
<dbReference type="RefSeq" id="WP_115251128.1">
    <property type="nucleotide sequence ID" value="NZ_UHFF01000002.1"/>
</dbReference>
<dbReference type="GO" id="GO:0006950">
    <property type="term" value="P:response to stress"/>
    <property type="evidence" value="ECO:0007669"/>
    <property type="project" value="UniProtKB-ARBA"/>
</dbReference>
<dbReference type="Proteomes" id="UP000254461">
    <property type="component" value="Unassembled WGS sequence"/>
</dbReference>
<sequence>MTLTDYVREVSLADFGKPFRHQASWNRRLRTTGGRFFPKDGHLDFNPKILEEHGETVFRQIVRHELCHYHLYFEGLGFRHKDQAFKELLAQVDGLRYAPKLQSQQANYLYICQHCGQAYNRRRPINLAVFACGSCHGRLIEKNQS</sequence>
<dbReference type="GO" id="GO:0016787">
    <property type="term" value="F:hydrolase activity"/>
    <property type="evidence" value="ECO:0007669"/>
    <property type="project" value="UniProtKB-KW"/>
</dbReference>
<protein>
    <recommendedName>
        <fullName evidence="4">Protein SprT-like</fullName>
    </recommendedName>
</protein>
<keyword evidence="3 4" id="KW-0862">Zinc</keyword>
<evidence type="ECO:0000256" key="2">
    <source>
        <dbReference type="ARBA" id="ARBA00022723"/>
    </source>
</evidence>
<comment type="similarity">
    <text evidence="4">Belongs to the SprT family.</text>
</comment>
<dbReference type="Pfam" id="PF10263">
    <property type="entry name" value="SprT-like"/>
    <property type="match status" value="1"/>
</dbReference>
<evidence type="ECO:0000313" key="7">
    <source>
        <dbReference type="Proteomes" id="UP000254461"/>
    </source>
</evidence>
<feature type="domain" description="SprT-like" evidence="5">
    <location>
        <begin position="1"/>
        <end position="142"/>
    </location>
</feature>
<accession>A0A380JR66</accession>
<keyword evidence="6" id="KW-0378">Hydrolase</keyword>
<evidence type="ECO:0000259" key="5">
    <source>
        <dbReference type="SMART" id="SM00731"/>
    </source>
</evidence>
<feature type="binding site" evidence="4">
    <location>
        <position position="68"/>
    </location>
    <ligand>
        <name>Zn(2+)</name>
        <dbReference type="ChEBI" id="CHEBI:29105"/>
    </ligand>
</feature>
<gene>
    <name evidence="6" type="ORF">NCTC12092_01351</name>
</gene>
<dbReference type="GO" id="GO:0005737">
    <property type="term" value="C:cytoplasm"/>
    <property type="evidence" value="ECO:0007669"/>
    <property type="project" value="UniProtKB-SubCell"/>
</dbReference>
<dbReference type="GO" id="GO:0008270">
    <property type="term" value="F:zinc ion binding"/>
    <property type="evidence" value="ECO:0007669"/>
    <property type="project" value="UniProtKB-UniRule"/>
</dbReference>
<evidence type="ECO:0000313" key="6">
    <source>
        <dbReference type="EMBL" id="SUN47208.1"/>
    </source>
</evidence>
<reference evidence="6 7" key="1">
    <citation type="submission" date="2018-06" db="EMBL/GenBank/DDBJ databases">
        <authorList>
            <consortium name="Pathogen Informatics"/>
            <person name="Doyle S."/>
        </authorList>
    </citation>
    <scope>NUCLEOTIDE SEQUENCE [LARGE SCALE GENOMIC DNA]</scope>
    <source>
        <strain evidence="6 7">NCTC12092</strain>
    </source>
</reference>
<keyword evidence="2 4" id="KW-0479">Metal-binding</keyword>
<organism evidence="6 7">
    <name type="scientific">Streptococcus equi subsp. equi</name>
    <dbReference type="NCBI Taxonomy" id="148942"/>
    <lineage>
        <taxon>Bacteria</taxon>
        <taxon>Bacillati</taxon>
        <taxon>Bacillota</taxon>
        <taxon>Bacilli</taxon>
        <taxon>Lactobacillales</taxon>
        <taxon>Streptococcaceae</taxon>
        <taxon>Streptococcus</taxon>
    </lineage>
</organism>
<feature type="active site" evidence="4">
    <location>
        <position position="65"/>
    </location>
</feature>
<dbReference type="EMBL" id="UHFF01000002">
    <property type="protein sequence ID" value="SUN47208.1"/>
    <property type="molecule type" value="Genomic_DNA"/>
</dbReference>
<comment type="subcellular location">
    <subcellularLocation>
        <location evidence="4">Cytoplasm</location>
    </subcellularLocation>
</comment>
<keyword evidence="1 4" id="KW-0963">Cytoplasm</keyword>
<comment type="cofactor">
    <cofactor evidence="4">
        <name>Zn(2+)</name>
        <dbReference type="ChEBI" id="CHEBI:29105"/>
    </cofactor>
    <text evidence="4">Binds 1 zinc ion.</text>
</comment>
<dbReference type="SMART" id="SM00731">
    <property type="entry name" value="SprT"/>
    <property type="match status" value="1"/>
</dbReference>